<gene>
    <name evidence="1" type="ORF">ASIM_LOCUS9189</name>
</gene>
<evidence type="ECO:0000313" key="2">
    <source>
        <dbReference type="Proteomes" id="UP000267096"/>
    </source>
</evidence>
<name>A0A3P6PX62_ANISI</name>
<reference evidence="1 2" key="1">
    <citation type="submission" date="2018-11" db="EMBL/GenBank/DDBJ databases">
        <authorList>
            <consortium name="Pathogen Informatics"/>
        </authorList>
    </citation>
    <scope>NUCLEOTIDE SEQUENCE [LARGE SCALE GENOMIC DNA]</scope>
</reference>
<dbReference type="EMBL" id="UYRR01027257">
    <property type="protein sequence ID" value="VDK37557.1"/>
    <property type="molecule type" value="Genomic_DNA"/>
</dbReference>
<dbReference type="Proteomes" id="UP000267096">
    <property type="component" value="Unassembled WGS sequence"/>
</dbReference>
<evidence type="ECO:0000313" key="1">
    <source>
        <dbReference type="EMBL" id="VDK37557.1"/>
    </source>
</evidence>
<sequence>MYESPSTSDDVTRHIPLGRLGEADECAGAVSFLVLL</sequence>
<keyword evidence="2" id="KW-1185">Reference proteome</keyword>
<proteinExistence type="predicted"/>
<organism evidence="1 2">
    <name type="scientific">Anisakis simplex</name>
    <name type="common">Herring worm</name>
    <dbReference type="NCBI Taxonomy" id="6269"/>
    <lineage>
        <taxon>Eukaryota</taxon>
        <taxon>Metazoa</taxon>
        <taxon>Ecdysozoa</taxon>
        <taxon>Nematoda</taxon>
        <taxon>Chromadorea</taxon>
        <taxon>Rhabditida</taxon>
        <taxon>Spirurina</taxon>
        <taxon>Ascaridomorpha</taxon>
        <taxon>Ascaridoidea</taxon>
        <taxon>Anisakidae</taxon>
        <taxon>Anisakis</taxon>
        <taxon>Anisakis simplex complex</taxon>
    </lineage>
</organism>
<protein>
    <submittedName>
        <fullName evidence="1">Uncharacterized protein</fullName>
    </submittedName>
</protein>
<accession>A0A3P6PX62</accession>
<dbReference type="AlphaFoldDB" id="A0A3P6PX62"/>
<dbReference type="OrthoDB" id="1669814at2759"/>